<dbReference type="EMBL" id="CADEPI010000035">
    <property type="protein sequence ID" value="CAB3368040.1"/>
    <property type="molecule type" value="Genomic_DNA"/>
</dbReference>
<accession>A0A8S1CIJ6</accession>
<evidence type="ECO:0000256" key="1">
    <source>
        <dbReference type="SAM" id="Phobius"/>
    </source>
</evidence>
<evidence type="ECO:0000313" key="2">
    <source>
        <dbReference type="EMBL" id="CAB3368040.1"/>
    </source>
</evidence>
<dbReference type="Proteomes" id="UP000494165">
    <property type="component" value="Unassembled WGS sequence"/>
</dbReference>
<gene>
    <name evidence="2" type="ORF">CLODIP_2_CD08381</name>
</gene>
<proteinExistence type="predicted"/>
<feature type="transmembrane region" description="Helical" evidence="1">
    <location>
        <begin position="234"/>
        <end position="255"/>
    </location>
</feature>
<comment type="caution">
    <text evidence="2">The sequence shown here is derived from an EMBL/GenBank/DDBJ whole genome shotgun (WGS) entry which is preliminary data.</text>
</comment>
<feature type="transmembrane region" description="Helical" evidence="1">
    <location>
        <begin position="200"/>
        <end position="222"/>
    </location>
</feature>
<keyword evidence="3" id="KW-1185">Reference proteome</keyword>
<dbReference type="AlphaFoldDB" id="A0A8S1CIJ6"/>
<organism evidence="2 3">
    <name type="scientific">Cloeon dipterum</name>
    <dbReference type="NCBI Taxonomy" id="197152"/>
    <lineage>
        <taxon>Eukaryota</taxon>
        <taxon>Metazoa</taxon>
        <taxon>Ecdysozoa</taxon>
        <taxon>Arthropoda</taxon>
        <taxon>Hexapoda</taxon>
        <taxon>Insecta</taxon>
        <taxon>Pterygota</taxon>
        <taxon>Palaeoptera</taxon>
        <taxon>Ephemeroptera</taxon>
        <taxon>Pisciforma</taxon>
        <taxon>Baetidae</taxon>
        <taxon>Cloeon</taxon>
    </lineage>
</organism>
<keyword evidence="1" id="KW-0472">Membrane</keyword>
<sequence>MSINRSSRESFINDFPMFPRMSRVDLEGRIDSSVSWQEWTTVAASAVGNVYKNNVFQPTIIMLAITAVLVLILLLIPQHLTSVLRDEYVDLAIKAFITCSFVAFILLRQHLHTSLSLVPLALLLATTSAEVSSSCAGCRPGAYTVGLLLCATLVVGVHQGALASKPNLILLAGATVVTFLLVVNLNFITAIIGTTPAVKMFIYSLSTALAVLNIMGLSVLIADDAAHPFEINDMVSCAAFMYLMIAYLFANIMLFTDTIQNIRD</sequence>
<feature type="transmembrane region" description="Helical" evidence="1">
    <location>
        <begin position="113"/>
        <end position="131"/>
    </location>
</feature>
<feature type="transmembrane region" description="Helical" evidence="1">
    <location>
        <begin position="143"/>
        <end position="162"/>
    </location>
</feature>
<feature type="transmembrane region" description="Helical" evidence="1">
    <location>
        <begin position="168"/>
        <end position="188"/>
    </location>
</feature>
<keyword evidence="1" id="KW-1133">Transmembrane helix</keyword>
<evidence type="ECO:0000313" key="3">
    <source>
        <dbReference type="Proteomes" id="UP000494165"/>
    </source>
</evidence>
<keyword evidence="1" id="KW-0812">Transmembrane</keyword>
<reference evidence="2 3" key="1">
    <citation type="submission" date="2020-04" db="EMBL/GenBank/DDBJ databases">
        <authorList>
            <person name="Alioto T."/>
            <person name="Alioto T."/>
            <person name="Gomez Garrido J."/>
        </authorList>
    </citation>
    <scope>NUCLEOTIDE SEQUENCE [LARGE SCALE GENOMIC DNA]</scope>
</reference>
<feature type="transmembrane region" description="Helical" evidence="1">
    <location>
        <begin position="55"/>
        <end position="76"/>
    </location>
</feature>
<protein>
    <submittedName>
        <fullName evidence="2">Uncharacterized protein</fullName>
    </submittedName>
</protein>
<name>A0A8S1CIJ6_9INSE</name>
<feature type="transmembrane region" description="Helical" evidence="1">
    <location>
        <begin position="88"/>
        <end position="107"/>
    </location>
</feature>